<keyword evidence="1" id="KW-0460">Magnesium</keyword>
<evidence type="ECO:0000313" key="3">
    <source>
        <dbReference type="Proteomes" id="UP000000268"/>
    </source>
</evidence>
<proteinExistence type="predicted"/>
<dbReference type="InterPro" id="IPR036705">
    <property type="entry name" value="Ribosyl_crysJ1_sf"/>
</dbReference>
<accession>B0C3W4</accession>
<dbReference type="SUPFAM" id="SSF101478">
    <property type="entry name" value="ADP-ribosylglycohydrolase"/>
    <property type="match status" value="1"/>
</dbReference>
<evidence type="ECO:0000256" key="1">
    <source>
        <dbReference type="PIRSR" id="PIRSR605502-1"/>
    </source>
</evidence>
<keyword evidence="2" id="KW-0378">Hydrolase</keyword>
<dbReference type="Gene3D" id="1.10.4080.10">
    <property type="entry name" value="ADP-ribosylation/Crystallin J1"/>
    <property type="match status" value="1"/>
</dbReference>
<dbReference type="GO" id="GO:0046872">
    <property type="term" value="F:metal ion binding"/>
    <property type="evidence" value="ECO:0007669"/>
    <property type="project" value="UniProtKB-KW"/>
</dbReference>
<dbReference type="RefSeq" id="WP_012160716.1">
    <property type="nucleotide sequence ID" value="NC_009925.1"/>
</dbReference>
<comment type="cofactor">
    <cofactor evidence="1">
        <name>Mg(2+)</name>
        <dbReference type="ChEBI" id="CHEBI:18420"/>
    </cofactor>
    <text evidence="1">Binds 2 magnesium ions per subunit.</text>
</comment>
<reference evidence="2 3" key="1">
    <citation type="journal article" date="2008" name="Proc. Natl. Acad. Sci. U.S.A.">
        <title>Niche adaptation and genome expansion in the chlorophyll d-producing cyanobacterium Acaryochloris marina.</title>
        <authorList>
            <person name="Swingley W.D."/>
            <person name="Chen M."/>
            <person name="Cheung P.C."/>
            <person name="Conrad A.L."/>
            <person name="Dejesa L.C."/>
            <person name="Hao J."/>
            <person name="Honchak B.M."/>
            <person name="Karbach L.E."/>
            <person name="Kurdoglu A."/>
            <person name="Lahiri S."/>
            <person name="Mastrian S.D."/>
            <person name="Miyashita H."/>
            <person name="Page L."/>
            <person name="Ramakrishna P."/>
            <person name="Satoh S."/>
            <person name="Sattley W.M."/>
            <person name="Shimada Y."/>
            <person name="Taylor H.L."/>
            <person name="Tomo T."/>
            <person name="Tsuchiya T."/>
            <person name="Wang Z.T."/>
            <person name="Raymond J."/>
            <person name="Mimuro M."/>
            <person name="Blankenship R.E."/>
            <person name="Touchman J.W."/>
        </authorList>
    </citation>
    <scope>NUCLEOTIDE SEQUENCE [LARGE SCALE GENOMIC DNA]</scope>
    <source>
        <strain evidence="3">MBIC 11017</strain>
    </source>
</reference>
<feature type="binding site" evidence="1">
    <location>
        <position position="38"/>
    </location>
    <ligand>
        <name>Mg(2+)</name>
        <dbReference type="ChEBI" id="CHEBI:18420"/>
        <label>1</label>
    </ligand>
</feature>
<organism evidence="2 3">
    <name type="scientific">Acaryochloris marina (strain MBIC 11017)</name>
    <dbReference type="NCBI Taxonomy" id="329726"/>
    <lineage>
        <taxon>Bacteria</taxon>
        <taxon>Bacillati</taxon>
        <taxon>Cyanobacteriota</taxon>
        <taxon>Cyanophyceae</taxon>
        <taxon>Acaryochloridales</taxon>
        <taxon>Acaryochloridaceae</taxon>
        <taxon>Acaryochloris</taxon>
    </lineage>
</organism>
<dbReference type="HOGENOM" id="CLU_024566_1_0_3"/>
<keyword evidence="3" id="KW-1185">Reference proteome</keyword>
<evidence type="ECO:0000313" key="2">
    <source>
        <dbReference type="EMBL" id="ABW25094.1"/>
    </source>
</evidence>
<dbReference type="InterPro" id="IPR005502">
    <property type="entry name" value="Ribosyl_crysJ1"/>
</dbReference>
<sequence>MLGAIAGDIIGSVFEPHWRRIKRKEFDLFSKKSKFTDDTVLTIAVADAILHQKAYAHTIKDYYRRYPKAGYGKTFREWGASDSMEAYHSWGNGSAMRVSAVGFAFDDLETVLQEAEQSAAVTHNRPEGIKGAQATAAAIYLGRQGRSKAEIKTYIETTFGYDLRLSLEEIRPQYQFDSSCQGSVPQAITAFLESTDFEDAIRNAVSLGGDSDTQACIAGGIAQGFYGGVPKQIAQETWARLDADLQQVVEAFMATYQI</sequence>
<dbReference type="EMBL" id="CP000828">
    <property type="protein sequence ID" value="ABW25094.1"/>
    <property type="molecule type" value="Genomic_DNA"/>
</dbReference>
<keyword evidence="1" id="KW-0479">Metal-binding</keyword>
<dbReference type="eggNOG" id="COG1397">
    <property type="taxonomic scope" value="Bacteria"/>
</dbReference>
<feature type="binding site" evidence="1">
    <location>
        <position position="37"/>
    </location>
    <ligand>
        <name>Mg(2+)</name>
        <dbReference type="ChEBI" id="CHEBI:18420"/>
        <label>1</label>
    </ligand>
</feature>
<feature type="binding site" evidence="1">
    <location>
        <position position="36"/>
    </location>
    <ligand>
        <name>Mg(2+)</name>
        <dbReference type="ChEBI" id="CHEBI:18420"/>
        <label>1</label>
    </ligand>
</feature>
<dbReference type="InterPro" id="IPR050792">
    <property type="entry name" value="ADP-ribosylglycohydrolase"/>
</dbReference>
<dbReference type="Proteomes" id="UP000000268">
    <property type="component" value="Chromosome"/>
</dbReference>
<feature type="binding site" evidence="1">
    <location>
        <position position="210"/>
    </location>
    <ligand>
        <name>Mg(2+)</name>
        <dbReference type="ChEBI" id="CHEBI:18420"/>
        <label>1</label>
    </ligand>
</feature>
<dbReference type="PANTHER" id="PTHR16222:SF12">
    <property type="entry name" value="ADP-RIBOSYLGLYCOHYDROLASE-RELATED"/>
    <property type="match status" value="1"/>
</dbReference>
<dbReference type="Pfam" id="PF03747">
    <property type="entry name" value="ADP_ribosyl_GH"/>
    <property type="match status" value="1"/>
</dbReference>
<dbReference type="PANTHER" id="PTHR16222">
    <property type="entry name" value="ADP-RIBOSYLGLYCOHYDROLASE"/>
    <property type="match status" value="1"/>
</dbReference>
<dbReference type="KEGG" id="amr:AM1_0005"/>
<gene>
    <name evidence="2" type="ordered locus">AM1_0005</name>
</gene>
<feature type="binding site" evidence="1">
    <location>
        <position position="213"/>
    </location>
    <ligand>
        <name>Mg(2+)</name>
        <dbReference type="ChEBI" id="CHEBI:18420"/>
        <label>1</label>
    </ligand>
</feature>
<feature type="binding site" evidence="1">
    <location>
        <position position="212"/>
    </location>
    <ligand>
        <name>Mg(2+)</name>
        <dbReference type="ChEBI" id="CHEBI:18420"/>
        <label>1</label>
    </ligand>
</feature>
<dbReference type="STRING" id="329726.AM1_0005"/>
<dbReference type="AlphaFoldDB" id="B0C3W4"/>
<protein>
    <submittedName>
        <fullName evidence="2">ADP-ribosylglycohydrolase superfamily</fullName>
    </submittedName>
</protein>
<name>B0C3W4_ACAM1</name>
<dbReference type="OrthoDB" id="9798107at2"/>
<dbReference type="GO" id="GO:0016787">
    <property type="term" value="F:hydrolase activity"/>
    <property type="evidence" value="ECO:0007669"/>
    <property type="project" value="UniProtKB-KW"/>
</dbReference>